<evidence type="ECO:0000313" key="2">
    <source>
        <dbReference type="Proteomes" id="UP001500843"/>
    </source>
</evidence>
<name>A0ABP8XID7_9MICO</name>
<proteinExistence type="predicted"/>
<dbReference type="GO" id="GO:0008168">
    <property type="term" value="F:methyltransferase activity"/>
    <property type="evidence" value="ECO:0007669"/>
    <property type="project" value="UniProtKB-KW"/>
</dbReference>
<reference evidence="2" key="1">
    <citation type="journal article" date="2019" name="Int. J. Syst. Evol. Microbiol.">
        <title>The Global Catalogue of Microorganisms (GCM) 10K type strain sequencing project: providing services to taxonomists for standard genome sequencing and annotation.</title>
        <authorList>
            <consortium name="The Broad Institute Genomics Platform"/>
            <consortium name="The Broad Institute Genome Sequencing Center for Infectious Disease"/>
            <person name="Wu L."/>
            <person name="Ma J."/>
        </authorList>
    </citation>
    <scope>NUCLEOTIDE SEQUENCE [LARGE SCALE GENOMIC DNA]</scope>
    <source>
        <strain evidence="2">JCM 17975</strain>
    </source>
</reference>
<dbReference type="PANTHER" id="PTHR43167">
    <property type="entry name" value="PUTATIVE (AFU_ORTHOLOGUE AFUA_6G01830)-RELATED"/>
    <property type="match status" value="1"/>
</dbReference>
<dbReference type="Proteomes" id="UP001500843">
    <property type="component" value="Unassembled WGS sequence"/>
</dbReference>
<organism evidence="1 2">
    <name type="scientific">Promicromonospora umidemergens</name>
    <dbReference type="NCBI Taxonomy" id="629679"/>
    <lineage>
        <taxon>Bacteria</taxon>
        <taxon>Bacillati</taxon>
        <taxon>Actinomycetota</taxon>
        <taxon>Actinomycetes</taxon>
        <taxon>Micrococcales</taxon>
        <taxon>Promicromonosporaceae</taxon>
        <taxon>Promicromonospora</taxon>
    </lineage>
</organism>
<dbReference type="Pfam" id="PF13578">
    <property type="entry name" value="Methyltransf_24"/>
    <property type="match status" value="1"/>
</dbReference>
<comment type="caution">
    <text evidence="1">The sequence shown here is derived from an EMBL/GenBank/DDBJ whole genome shotgun (WGS) entry which is preliminary data.</text>
</comment>
<dbReference type="RefSeq" id="WP_253869278.1">
    <property type="nucleotide sequence ID" value="NZ_BAABHM010000012.1"/>
</dbReference>
<protein>
    <submittedName>
        <fullName evidence="1">Class I SAM-dependent methyltransferase</fullName>
    </submittedName>
</protein>
<keyword evidence="1" id="KW-0808">Transferase</keyword>
<dbReference type="PANTHER" id="PTHR43167:SF1">
    <property type="entry name" value="PUTATIVE (AFU_ORTHOLOGUE AFUA_6G01830)-RELATED"/>
    <property type="match status" value="1"/>
</dbReference>
<accession>A0ABP8XID7</accession>
<dbReference type="SUPFAM" id="SSF53335">
    <property type="entry name" value="S-adenosyl-L-methionine-dependent methyltransferases"/>
    <property type="match status" value="1"/>
</dbReference>
<dbReference type="CDD" id="cd02440">
    <property type="entry name" value="AdoMet_MTases"/>
    <property type="match status" value="1"/>
</dbReference>
<sequence length="197" mass="21407">MNDSPLTRPDMLAVVQESAARVGFRMSCEDLTGTLLATLVASKPRGRFLEIGTGVGAGVAWMLSGMDAGASLTTIEINPLFHTAAAVTFVDDPRVEFVCADAGEWLREYDGDPFDLAFVDWRPGKFDQLDTLIDLLTPGGLYVVDDLLPQDTWPADHPERVDQFWAGWPRADMVATPMGWASGLLVAAKTSPARRIP</sequence>
<evidence type="ECO:0000313" key="1">
    <source>
        <dbReference type="EMBL" id="GAA4706816.1"/>
    </source>
</evidence>
<gene>
    <name evidence="1" type="ORF">GCM10023198_31450</name>
</gene>
<keyword evidence="1" id="KW-0489">Methyltransferase</keyword>
<dbReference type="GO" id="GO:0032259">
    <property type="term" value="P:methylation"/>
    <property type="evidence" value="ECO:0007669"/>
    <property type="project" value="UniProtKB-KW"/>
</dbReference>
<dbReference type="InterPro" id="IPR029063">
    <property type="entry name" value="SAM-dependent_MTases_sf"/>
</dbReference>
<keyword evidence="2" id="KW-1185">Reference proteome</keyword>
<dbReference type="Gene3D" id="3.40.50.150">
    <property type="entry name" value="Vaccinia Virus protein VP39"/>
    <property type="match status" value="1"/>
</dbReference>
<dbReference type="EMBL" id="BAABHM010000012">
    <property type="protein sequence ID" value="GAA4706816.1"/>
    <property type="molecule type" value="Genomic_DNA"/>
</dbReference>